<feature type="domain" description="Putative DNA-binding" evidence="1">
    <location>
        <begin position="10"/>
        <end position="104"/>
    </location>
</feature>
<protein>
    <submittedName>
        <fullName evidence="2">DNA-binding domain-containing protein</fullName>
    </submittedName>
</protein>
<evidence type="ECO:0000313" key="2">
    <source>
        <dbReference type="EMBL" id="QXJ22198.1"/>
    </source>
</evidence>
<dbReference type="RefSeq" id="WP_231335404.1">
    <property type="nucleotide sequence ID" value="NZ_CP059572.1"/>
</dbReference>
<reference evidence="2" key="1">
    <citation type="submission" date="2020-07" db="EMBL/GenBank/DDBJ databases">
        <authorList>
            <person name="Tarantini F.S."/>
            <person name="Hong K.W."/>
            <person name="Chan K.G."/>
        </authorList>
    </citation>
    <scope>NUCLEOTIDE SEQUENCE</scope>
    <source>
        <strain evidence="2">32-07</strain>
    </source>
</reference>
<dbReference type="InterPro" id="IPR018640">
    <property type="entry name" value="DUF2063"/>
</dbReference>
<evidence type="ECO:0000313" key="3">
    <source>
        <dbReference type="Proteomes" id="UP001049518"/>
    </source>
</evidence>
<proteinExistence type="predicted"/>
<sequence length="274" mass="30180">MPEPSELALLQRWMQEAILDADAAADDVEETLTASSTLNARQRLGIYWRGYRLRLLETMRGMHPGLTHLLGEEMFDRFALDYLDARPSRAYTLSRLDEGFTDHLSTTRPDAGDPEGWPDLIIDLARLERIAGEVIDGPGTEDGPLLRPADLPGGAALRCVRLVPAPCLHLPDFAFPVNEYLAAVRRGEDPAPPPPRPVRLAVHRRDYRVTTRELDPAAHRALRALAGGATVGAALGGTPEAADRLRRWTDLGYFAAVHRPATAAPPHTEERATR</sequence>
<dbReference type="EMBL" id="CP059572">
    <property type="protein sequence ID" value="QXJ22198.1"/>
    <property type="molecule type" value="Genomic_DNA"/>
</dbReference>
<dbReference type="GO" id="GO:0003677">
    <property type="term" value="F:DNA binding"/>
    <property type="evidence" value="ECO:0007669"/>
    <property type="project" value="UniProtKB-KW"/>
</dbReference>
<keyword evidence="2" id="KW-0238">DNA-binding</keyword>
<organism evidence="2 3">
    <name type="scientific">Actinomadura graeca</name>
    <dbReference type="NCBI Taxonomy" id="2750812"/>
    <lineage>
        <taxon>Bacteria</taxon>
        <taxon>Bacillati</taxon>
        <taxon>Actinomycetota</taxon>
        <taxon>Actinomycetes</taxon>
        <taxon>Streptosporangiales</taxon>
        <taxon>Thermomonosporaceae</taxon>
        <taxon>Actinomadura</taxon>
    </lineage>
</organism>
<keyword evidence="3" id="KW-1185">Reference proteome</keyword>
<dbReference type="Pfam" id="PF09836">
    <property type="entry name" value="DUF2063"/>
    <property type="match status" value="1"/>
</dbReference>
<dbReference type="Proteomes" id="UP001049518">
    <property type="component" value="Chromosome"/>
</dbReference>
<name>A0ABX8QTW1_9ACTN</name>
<evidence type="ECO:0000259" key="1">
    <source>
        <dbReference type="Pfam" id="PF09836"/>
    </source>
</evidence>
<accession>A0ABX8QTW1</accession>
<gene>
    <name evidence="2" type="ORF">AGRA3207_003160</name>
</gene>